<dbReference type="InterPro" id="IPR050562">
    <property type="entry name" value="FAD_mOase_fung"/>
</dbReference>
<evidence type="ECO:0000259" key="5">
    <source>
        <dbReference type="Pfam" id="PF01494"/>
    </source>
</evidence>
<dbReference type="Proteomes" id="UP000193648">
    <property type="component" value="Unassembled WGS sequence"/>
</dbReference>
<evidence type="ECO:0000256" key="2">
    <source>
        <dbReference type="ARBA" id="ARBA00022630"/>
    </source>
</evidence>
<dbReference type="EMBL" id="MCFF01000024">
    <property type="protein sequence ID" value="ORZ12979.1"/>
    <property type="molecule type" value="Genomic_DNA"/>
</dbReference>
<evidence type="ECO:0000313" key="7">
    <source>
        <dbReference type="Proteomes" id="UP000193648"/>
    </source>
</evidence>
<dbReference type="InParanoid" id="A0A1Y2GJU3"/>
<keyword evidence="3" id="KW-0274">FAD</keyword>
<feature type="domain" description="FAD-binding" evidence="5">
    <location>
        <begin position="261"/>
        <end position="369"/>
    </location>
</feature>
<reference evidence="6 7" key="1">
    <citation type="submission" date="2016-07" db="EMBL/GenBank/DDBJ databases">
        <title>Pervasive Adenine N6-methylation of Active Genes in Fungi.</title>
        <authorList>
            <consortium name="DOE Joint Genome Institute"/>
            <person name="Mondo S.J."/>
            <person name="Dannebaum R.O."/>
            <person name="Kuo R.C."/>
            <person name="Labutti K."/>
            <person name="Haridas S."/>
            <person name="Kuo A."/>
            <person name="Salamov A."/>
            <person name="Ahrendt S.R."/>
            <person name="Lipzen A."/>
            <person name="Sullivan W."/>
            <person name="Andreopoulos W.B."/>
            <person name="Clum A."/>
            <person name="Lindquist E."/>
            <person name="Daum C."/>
            <person name="Ramamoorthy G.K."/>
            <person name="Gryganskyi A."/>
            <person name="Culley D."/>
            <person name="Magnuson J.K."/>
            <person name="James T.Y."/>
            <person name="O'Malley M.A."/>
            <person name="Stajich J.E."/>
            <person name="Spatafora J.W."/>
            <person name="Visel A."/>
            <person name="Grigoriev I.V."/>
        </authorList>
    </citation>
    <scope>NUCLEOTIDE SEQUENCE [LARGE SCALE GENOMIC DNA]</scope>
    <source>
        <strain evidence="6 7">NRRL 3116</strain>
    </source>
</reference>
<protein>
    <recommendedName>
        <fullName evidence="5">FAD-binding domain-containing protein</fullName>
    </recommendedName>
</protein>
<dbReference type="Pfam" id="PF01494">
    <property type="entry name" value="FAD_binding_3"/>
    <property type="match status" value="2"/>
</dbReference>
<dbReference type="PRINTS" id="PR00420">
    <property type="entry name" value="RNGMNOXGNASE"/>
</dbReference>
<dbReference type="GeneID" id="33572082"/>
<gene>
    <name evidence="6" type="ORF">BCR41DRAFT_423048</name>
</gene>
<comment type="similarity">
    <text evidence="1">Belongs to the paxM FAD-dependent monooxygenase family.</text>
</comment>
<dbReference type="InterPro" id="IPR002938">
    <property type="entry name" value="FAD-bd"/>
</dbReference>
<keyword evidence="2" id="KW-0285">Flavoprotein</keyword>
<dbReference type="GO" id="GO:0071949">
    <property type="term" value="F:FAD binding"/>
    <property type="evidence" value="ECO:0007669"/>
    <property type="project" value="InterPro"/>
</dbReference>
<dbReference type="STRING" id="64571.A0A1Y2GJU3"/>
<evidence type="ECO:0000256" key="3">
    <source>
        <dbReference type="ARBA" id="ARBA00022827"/>
    </source>
</evidence>
<comment type="caution">
    <text evidence="6">The sequence shown here is derived from an EMBL/GenBank/DDBJ whole genome shotgun (WGS) entry which is preliminary data.</text>
</comment>
<dbReference type="OrthoDB" id="655030at2759"/>
<dbReference type="SUPFAM" id="SSF51905">
    <property type="entry name" value="FAD/NAD(P)-binding domain"/>
    <property type="match status" value="1"/>
</dbReference>
<keyword evidence="7" id="KW-1185">Reference proteome</keyword>
<proteinExistence type="inferred from homology"/>
<dbReference type="GO" id="GO:0004497">
    <property type="term" value="F:monooxygenase activity"/>
    <property type="evidence" value="ECO:0007669"/>
    <property type="project" value="InterPro"/>
</dbReference>
<name>A0A1Y2GJU3_9FUNG</name>
<keyword evidence="4" id="KW-0560">Oxidoreductase</keyword>
<dbReference type="PANTHER" id="PTHR47356:SF2">
    <property type="entry name" value="FAD-BINDING DOMAIN-CONTAINING PROTEIN-RELATED"/>
    <property type="match status" value="1"/>
</dbReference>
<evidence type="ECO:0000256" key="1">
    <source>
        <dbReference type="ARBA" id="ARBA00007992"/>
    </source>
</evidence>
<evidence type="ECO:0000256" key="4">
    <source>
        <dbReference type="ARBA" id="ARBA00023002"/>
    </source>
</evidence>
<dbReference type="PANTHER" id="PTHR47356">
    <property type="entry name" value="FAD-DEPENDENT MONOOXYGENASE ASQG-RELATED"/>
    <property type="match status" value="1"/>
</dbReference>
<accession>A0A1Y2GJU3</accession>
<dbReference type="AlphaFoldDB" id="A0A1Y2GJU3"/>
<feature type="domain" description="FAD-binding" evidence="5">
    <location>
        <begin position="7"/>
        <end position="172"/>
    </location>
</feature>
<evidence type="ECO:0000313" key="6">
    <source>
        <dbReference type="EMBL" id="ORZ12979.1"/>
    </source>
</evidence>
<dbReference type="InterPro" id="IPR036188">
    <property type="entry name" value="FAD/NAD-bd_sf"/>
</dbReference>
<dbReference type="Gene3D" id="3.50.50.60">
    <property type="entry name" value="FAD/NAD(P)-binding domain"/>
    <property type="match status" value="1"/>
</dbReference>
<dbReference type="RefSeq" id="XP_021880328.1">
    <property type="nucleotide sequence ID" value="XM_022030240.1"/>
</dbReference>
<sequence>MPPPKDFKVLIVGAGVGGLMLATLLERAGIDYAIFERASAIKPFGSAMSLGANVFYLFKQLGLLEDLQARAKPYDLPRIYSENSDEFWVRDFSGVKDMAGYPPYVISRPQLYDLLLQGIPPHKLHLQKRVLSIEEKNNGHNSVSITCADQSVYEGSIIVGADGAYSSIRQAMYKILLHKGLLPKADQNSDHLPFTSVCFVGQTRTMNPEKDGKQFRGLSEELSRVDIIEANSQPYTWATFTTRQNTICWMLVQHLDKDDRNSNSSDSDKSKDRKHNLEWRSEAVKMMCEQFKDFLLPNYPGLTLGDLFKITDMDLVSKVMLEEKLFETWYSDRTVLLGDACHKLHPNGGLGAVSAIHDAVALANVLYDLTDIEPNSITQAFRRYREERYPLSKTSYNTSYYMGRILGKSLINAFLRLLLKNMPVFIWQIVLKRMYGYRPQVNFLPYVKDLGSIPPAPQLTLKKVTSDDTQRAE</sequence>
<organism evidence="6 7">
    <name type="scientific">Lobosporangium transversale</name>
    <dbReference type="NCBI Taxonomy" id="64571"/>
    <lineage>
        <taxon>Eukaryota</taxon>
        <taxon>Fungi</taxon>
        <taxon>Fungi incertae sedis</taxon>
        <taxon>Mucoromycota</taxon>
        <taxon>Mortierellomycotina</taxon>
        <taxon>Mortierellomycetes</taxon>
        <taxon>Mortierellales</taxon>
        <taxon>Mortierellaceae</taxon>
        <taxon>Lobosporangium</taxon>
    </lineage>
</organism>